<protein>
    <recommendedName>
        <fullName evidence="7">Guanylate cyclase domain-containing protein</fullName>
    </recommendedName>
</protein>
<dbReference type="Gene3D" id="3.30.70.1230">
    <property type="entry name" value="Nucleotide cyclase"/>
    <property type="match status" value="1"/>
</dbReference>
<evidence type="ECO:0000313" key="9">
    <source>
        <dbReference type="Proteomes" id="UP000663881"/>
    </source>
</evidence>
<dbReference type="EMBL" id="CAJOAY010031003">
    <property type="protein sequence ID" value="CAF4422963.1"/>
    <property type="molecule type" value="Genomic_DNA"/>
</dbReference>
<evidence type="ECO:0000313" key="8">
    <source>
        <dbReference type="EMBL" id="CAF4422963.1"/>
    </source>
</evidence>
<evidence type="ECO:0000256" key="3">
    <source>
        <dbReference type="ARBA" id="ARBA00022741"/>
    </source>
</evidence>
<dbReference type="CDD" id="cd07302">
    <property type="entry name" value="CHD"/>
    <property type="match status" value="1"/>
</dbReference>
<dbReference type="PANTHER" id="PTHR11920:SF335">
    <property type="entry name" value="GUANYLATE CYCLASE"/>
    <property type="match status" value="1"/>
</dbReference>
<dbReference type="GO" id="GO:0004383">
    <property type="term" value="F:guanylate cyclase activity"/>
    <property type="evidence" value="ECO:0007669"/>
    <property type="project" value="TreeGrafter"/>
</dbReference>
<comment type="caution">
    <text evidence="8">The sequence shown here is derived from an EMBL/GenBank/DDBJ whole genome shotgun (WGS) entry which is preliminary data.</text>
</comment>
<dbReference type="GO" id="GO:0001653">
    <property type="term" value="F:peptide receptor activity"/>
    <property type="evidence" value="ECO:0007669"/>
    <property type="project" value="TreeGrafter"/>
</dbReference>
<proteinExistence type="predicted"/>
<accession>A0A820QKK6</accession>
<reference evidence="8" key="1">
    <citation type="submission" date="2021-02" db="EMBL/GenBank/DDBJ databases">
        <authorList>
            <person name="Nowell W R."/>
        </authorList>
    </citation>
    <scope>NUCLEOTIDE SEQUENCE</scope>
</reference>
<sequence length="85" mass="9197">GDAYMLVSGLPERARNHAAEIVDMAFDMLDSIITVTNPTNNEKLKIRIGCHSGPVVAGIAGIKMPRYCLFGDTVTTANKMEQTSK</sequence>
<feature type="non-terminal residue" evidence="8">
    <location>
        <position position="85"/>
    </location>
</feature>
<dbReference type="AlphaFoldDB" id="A0A820QKK6"/>
<organism evidence="8 9">
    <name type="scientific">Adineta steineri</name>
    <dbReference type="NCBI Taxonomy" id="433720"/>
    <lineage>
        <taxon>Eukaryota</taxon>
        <taxon>Metazoa</taxon>
        <taxon>Spiralia</taxon>
        <taxon>Gnathifera</taxon>
        <taxon>Rotifera</taxon>
        <taxon>Eurotatoria</taxon>
        <taxon>Bdelloidea</taxon>
        <taxon>Adinetida</taxon>
        <taxon>Adinetidae</taxon>
        <taxon>Adineta</taxon>
    </lineage>
</organism>
<dbReference type="GO" id="GO:0005886">
    <property type="term" value="C:plasma membrane"/>
    <property type="evidence" value="ECO:0007669"/>
    <property type="project" value="TreeGrafter"/>
</dbReference>
<dbReference type="GO" id="GO:0004016">
    <property type="term" value="F:adenylate cyclase activity"/>
    <property type="evidence" value="ECO:0007669"/>
    <property type="project" value="TreeGrafter"/>
</dbReference>
<keyword evidence="3" id="KW-0547">Nucleotide-binding</keyword>
<dbReference type="InterPro" id="IPR050401">
    <property type="entry name" value="Cyclic_nucleotide_synthase"/>
</dbReference>
<dbReference type="GO" id="GO:0007168">
    <property type="term" value="P:receptor guanylyl cyclase signaling pathway"/>
    <property type="evidence" value="ECO:0007669"/>
    <property type="project" value="TreeGrafter"/>
</dbReference>
<evidence type="ECO:0000259" key="7">
    <source>
        <dbReference type="PROSITE" id="PS50125"/>
    </source>
</evidence>
<feature type="domain" description="Guanylate cyclase" evidence="7">
    <location>
        <begin position="1"/>
        <end position="81"/>
    </location>
</feature>
<evidence type="ECO:0000256" key="1">
    <source>
        <dbReference type="ARBA" id="ARBA00004370"/>
    </source>
</evidence>
<comment type="subcellular location">
    <subcellularLocation>
        <location evidence="1">Membrane</location>
    </subcellularLocation>
</comment>
<dbReference type="Pfam" id="PF00211">
    <property type="entry name" value="Guanylate_cyc"/>
    <property type="match status" value="1"/>
</dbReference>
<gene>
    <name evidence="8" type="ORF">OKA104_LOCUS52628</name>
</gene>
<evidence type="ECO:0000256" key="2">
    <source>
        <dbReference type="ARBA" id="ARBA00022692"/>
    </source>
</evidence>
<dbReference type="InterPro" id="IPR029787">
    <property type="entry name" value="Nucleotide_cyclase"/>
</dbReference>
<dbReference type="GO" id="GO:0000166">
    <property type="term" value="F:nucleotide binding"/>
    <property type="evidence" value="ECO:0007669"/>
    <property type="project" value="UniProtKB-KW"/>
</dbReference>
<dbReference type="PANTHER" id="PTHR11920">
    <property type="entry name" value="GUANYLYL CYCLASE"/>
    <property type="match status" value="1"/>
</dbReference>
<name>A0A820QKK6_9BILA</name>
<evidence type="ECO:0000256" key="5">
    <source>
        <dbReference type="ARBA" id="ARBA00023136"/>
    </source>
</evidence>
<dbReference type="GO" id="GO:0035556">
    <property type="term" value="P:intracellular signal transduction"/>
    <property type="evidence" value="ECO:0007669"/>
    <property type="project" value="InterPro"/>
</dbReference>
<dbReference type="SUPFAM" id="SSF55073">
    <property type="entry name" value="Nucleotide cyclase"/>
    <property type="match status" value="1"/>
</dbReference>
<evidence type="ECO:0000256" key="6">
    <source>
        <dbReference type="ARBA" id="ARBA00023239"/>
    </source>
</evidence>
<feature type="non-terminal residue" evidence="8">
    <location>
        <position position="1"/>
    </location>
</feature>
<keyword evidence="4" id="KW-1133">Transmembrane helix</keyword>
<keyword evidence="2" id="KW-0812">Transmembrane</keyword>
<evidence type="ECO:0000256" key="4">
    <source>
        <dbReference type="ARBA" id="ARBA00022989"/>
    </source>
</evidence>
<keyword evidence="5" id="KW-0472">Membrane</keyword>
<dbReference type="SMART" id="SM00044">
    <property type="entry name" value="CYCc"/>
    <property type="match status" value="1"/>
</dbReference>
<dbReference type="Proteomes" id="UP000663881">
    <property type="component" value="Unassembled WGS sequence"/>
</dbReference>
<keyword evidence="6" id="KW-0456">Lyase</keyword>
<dbReference type="InterPro" id="IPR001054">
    <property type="entry name" value="A/G_cyclase"/>
</dbReference>
<dbReference type="PROSITE" id="PS50125">
    <property type="entry name" value="GUANYLATE_CYCLASE_2"/>
    <property type="match status" value="1"/>
</dbReference>